<protein>
    <submittedName>
        <fullName evidence="2">Cytochrome C biogenesis protein</fullName>
    </submittedName>
</protein>
<keyword evidence="3" id="KW-1185">Reference proteome</keyword>
<evidence type="ECO:0000256" key="1">
    <source>
        <dbReference type="ARBA" id="ARBA00010169"/>
    </source>
</evidence>
<sequence>MIFLEASADLAAVTTTVSSAQEARSLAQAVLGQRLAACVQVEAVVSHYRWEGALQEAGEHRLVFKALPEAVPALLGALRALHPYDLPELVVQPLRATAEYADWVRQEAAA</sequence>
<proteinExistence type="inferred from homology"/>
<dbReference type="Proteomes" id="UP000239326">
    <property type="component" value="Chromosome"/>
</dbReference>
<dbReference type="EMBL" id="CP027669">
    <property type="protein sequence ID" value="AVO41919.1"/>
    <property type="molecule type" value="Genomic_DNA"/>
</dbReference>
<accession>A0A2S0N196</accession>
<comment type="similarity">
    <text evidence="1">Belongs to the CutA family.</text>
</comment>
<gene>
    <name evidence="2" type="ORF">C6571_12065</name>
</gene>
<reference evidence="2 3" key="1">
    <citation type="submission" date="2018-03" db="EMBL/GenBank/DDBJ databases">
        <title>Genome sequencing of Simplicispira sp.</title>
        <authorList>
            <person name="Kim S.-J."/>
            <person name="Heo J."/>
            <person name="Kwon S.-W."/>
        </authorList>
    </citation>
    <scope>NUCLEOTIDE SEQUENCE [LARGE SCALE GENOMIC DNA]</scope>
    <source>
        <strain evidence="2 3">SC1-8</strain>
    </source>
</reference>
<dbReference type="PANTHER" id="PTHR23419">
    <property type="entry name" value="DIVALENT CATION TOLERANCE CUTA-RELATED"/>
    <property type="match status" value="1"/>
</dbReference>
<evidence type="ECO:0000313" key="3">
    <source>
        <dbReference type="Proteomes" id="UP000239326"/>
    </source>
</evidence>
<organism evidence="2 3">
    <name type="scientific">Simplicispira suum</name>
    <dbReference type="NCBI Taxonomy" id="2109915"/>
    <lineage>
        <taxon>Bacteria</taxon>
        <taxon>Pseudomonadati</taxon>
        <taxon>Pseudomonadota</taxon>
        <taxon>Betaproteobacteria</taxon>
        <taxon>Burkholderiales</taxon>
        <taxon>Comamonadaceae</taxon>
        <taxon>Simplicispira</taxon>
    </lineage>
</organism>
<dbReference type="InterPro" id="IPR015867">
    <property type="entry name" value="N-reg_PII/ATP_PRibTrfase_C"/>
</dbReference>
<dbReference type="InterPro" id="IPR011322">
    <property type="entry name" value="N-reg_PII-like_a/b"/>
</dbReference>
<name>A0A2S0N196_9BURK</name>
<evidence type="ECO:0000313" key="2">
    <source>
        <dbReference type="EMBL" id="AVO41919.1"/>
    </source>
</evidence>
<dbReference type="Pfam" id="PF03091">
    <property type="entry name" value="CutA1"/>
    <property type="match status" value="1"/>
</dbReference>
<dbReference type="KEGG" id="simp:C6571_12065"/>
<dbReference type="GO" id="GO:0010038">
    <property type="term" value="P:response to metal ion"/>
    <property type="evidence" value="ECO:0007669"/>
    <property type="project" value="InterPro"/>
</dbReference>
<dbReference type="AlphaFoldDB" id="A0A2S0N196"/>
<dbReference type="GO" id="GO:0005507">
    <property type="term" value="F:copper ion binding"/>
    <property type="evidence" value="ECO:0007669"/>
    <property type="project" value="TreeGrafter"/>
</dbReference>
<dbReference type="OrthoDB" id="37622at2"/>
<dbReference type="InterPro" id="IPR004323">
    <property type="entry name" value="Ion_tolerance_CutA"/>
</dbReference>
<dbReference type="Gene3D" id="3.30.70.120">
    <property type="match status" value="1"/>
</dbReference>
<dbReference type="PANTHER" id="PTHR23419:SF8">
    <property type="entry name" value="FI09726P"/>
    <property type="match status" value="1"/>
</dbReference>
<dbReference type="RefSeq" id="WP_106446896.1">
    <property type="nucleotide sequence ID" value="NZ_CP027669.1"/>
</dbReference>
<dbReference type="SUPFAM" id="SSF54913">
    <property type="entry name" value="GlnB-like"/>
    <property type="match status" value="1"/>
</dbReference>